<feature type="region of interest" description="Disordered" evidence="1">
    <location>
        <begin position="311"/>
        <end position="336"/>
    </location>
</feature>
<organism evidence="2 3">
    <name type="scientific">Maioricimonas rarisocia</name>
    <dbReference type="NCBI Taxonomy" id="2528026"/>
    <lineage>
        <taxon>Bacteria</taxon>
        <taxon>Pseudomonadati</taxon>
        <taxon>Planctomycetota</taxon>
        <taxon>Planctomycetia</taxon>
        <taxon>Planctomycetales</taxon>
        <taxon>Planctomycetaceae</taxon>
        <taxon>Maioricimonas</taxon>
    </lineage>
</organism>
<name>A0A517Z9B0_9PLAN</name>
<dbReference type="RefSeq" id="WP_145370285.1">
    <property type="nucleotide sequence ID" value="NZ_CP036275.1"/>
</dbReference>
<sequence length="336" mass="37691">MTSATIATALITSAFLPVRLEGPAAQAWFLSVYPAAAAHGEEVYDRLMIDIRSDAPEIRGESAMRTVRSTTFDGQLRLDVFRNDFDQFAESYILTAKDSVIVRRVVNDNSRTAVAVESCPAESLLSTIRNSFPFPFAPWHVGERTILEMLTDNQVVIWHVCLTIDPRHGCVCEVDWSDAGKAAVPPYGRFRFAVDRGWVLLSSVRMVSPRYGSVVRIAYDDHEIDDIPVIRTSEHSVIQAGQRIVRRRFHRESFVALESSPETFDTTVYRIAAALSPQVSATTSPWYSVIPVVMGVCLLTVCVQGWRLESPPESVSSRECPDRHSENVERNRKSRE</sequence>
<keyword evidence="3" id="KW-1185">Reference proteome</keyword>
<evidence type="ECO:0000256" key="1">
    <source>
        <dbReference type="SAM" id="MobiDB-lite"/>
    </source>
</evidence>
<feature type="compositionally biased region" description="Basic and acidic residues" evidence="1">
    <location>
        <begin position="319"/>
        <end position="336"/>
    </location>
</feature>
<evidence type="ECO:0000313" key="2">
    <source>
        <dbReference type="EMBL" id="QDU39065.1"/>
    </source>
</evidence>
<proteinExistence type="predicted"/>
<reference evidence="2 3" key="1">
    <citation type="submission" date="2019-02" db="EMBL/GenBank/DDBJ databases">
        <title>Deep-cultivation of Planctomycetes and their phenomic and genomic characterization uncovers novel biology.</title>
        <authorList>
            <person name="Wiegand S."/>
            <person name="Jogler M."/>
            <person name="Boedeker C."/>
            <person name="Pinto D."/>
            <person name="Vollmers J."/>
            <person name="Rivas-Marin E."/>
            <person name="Kohn T."/>
            <person name="Peeters S.H."/>
            <person name="Heuer A."/>
            <person name="Rast P."/>
            <person name="Oberbeckmann S."/>
            <person name="Bunk B."/>
            <person name="Jeske O."/>
            <person name="Meyerdierks A."/>
            <person name="Storesund J.E."/>
            <person name="Kallscheuer N."/>
            <person name="Luecker S."/>
            <person name="Lage O.M."/>
            <person name="Pohl T."/>
            <person name="Merkel B.J."/>
            <person name="Hornburger P."/>
            <person name="Mueller R.-W."/>
            <person name="Bruemmer F."/>
            <person name="Labrenz M."/>
            <person name="Spormann A.M."/>
            <person name="Op den Camp H."/>
            <person name="Overmann J."/>
            <person name="Amann R."/>
            <person name="Jetten M.S.M."/>
            <person name="Mascher T."/>
            <person name="Medema M.H."/>
            <person name="Devos D.P."/>
            <person name="Kaster A.-K."/>
            <person name="Ovreas L."/>
            <person name="Rohde M."/>
            <person name="Galperin M.Y."/>
            <person name="Jogler C."/>
        </authorList>
    </citation>
    <scope>NUCLEOTIDE SEQUENCE [LARGE SCALE GENOMIC DNA]</scope>
    <source>
        <strain evidence="2 3">Mal4</strain>
    </source>
</reference>
<dbReference type="KEGG" id="mri:Mal4_34000"/>
<evidence type="ECO:0000313" key="3">
    <source>
        <dbReference type="Proteomes" id="UP000320496"/>
    </source>
</evidence>
<dbReference type="AlphaFoldDB" id="A0A517Z9B0"/>
<accession>A0A517Z9B0</accession>
<dbReference type="EMBL" id="CP036275">
    <property type="protein sequence ID" value="QDU39065.1"/>
    <property type="molecule type" value="Genomic_DNA"/>
</dbReference>
<gene>
    <name evidence="2" type="ORF">Mal4_34000</name>
</gene>
<protein>
    <submittedName>
        <fullName evidence="2">Uncharacterized protein</fullName>
    </submittedName>
</protein>
<dbReference type="Proteomes" id="UP000320496">
    <property type="component" value="Chromosome"/>
</dbReference>